<evidence type="ECO:0000256" key="2">
    <source>
        <dbReference type="ARBA" id="ARBA00023125"/>
    </source>
</evidence>
<dbReference type="Pfam" id="PF17940">
    <property type="entry name" value="TetR_C_31"/>
    <property type="match status" value="1"/>
</dbReference>
<dbReference type="PANTHER" id="PTHR47506">
    <property type="entry name" value="TRANSCRIPTIONAL REGULATORY PROTEIN"/>
    <property type="match status" value="1"/>
</dbReference>
<organism evidence="6 7">
    <name type="scientific">Sphingomonas canadensis</name>
    <dbReference type="NCBI Taxonomy" id="1219257"/>
    <lineage>
        <taxon>Bacteria</taxon>
        <taxon>Pseudomonadati</taxon>
        <taxon>Pseudomonadota</taxon>
        <taxon>Alphaproteobacteria</taxon>
        <taxon>Sphingomonadales</taxon>
        <taxon>Sphingomonadaceae</taxon>
        <taxon>Sphingomonas</taxon>
    </lineage>
</organism>
<gene>
    <name evidence="6" type="ORF">ACFQ1E_03860</name>
</gene>
<dbReference type="Pfam" id="PF00440">
    <property type="entry name" value="TetR_N"/>
    <property type="match status" value="1"/>
</dbReference>
<keyword evidence="1" id="KW-0805">Transcription regulation</keyword>
<protein>
    <submittedName>
        <fullName evidence="6">TetR/AcrR family transcriptional regulator</fullName>
    </submittedName>
</protein>
<dbReference type="Gene3D" id="1.10.357.10">
    <property type="entry name" value="Tetracycline Repressor, domain 2"/>
    <property type="match status" value="1"/>
</dbReference>
<dbReference type="InterPro" id="IPR001647">
    <property type="entry name" value="HTH_TetR"/>
</dbReference>
<accession>A0ABW3H284</accession>
<evidence type="ECO:0000256" key="1">
    <source>
        <dbReference type="ARBA" id="ARBA00023015"/>
    </source>
</evidence>
<evidence type="ECO:0000256" key="4">
    <source>
        <dbReference type="PROSITE-ProRule" id="PRU00335"/>
    </source>
</evidence>
<dbReference type="PROSITE" id="PS50977">
    <property type="entry name" value="HTH_TETR_2"/>
    <property type="match status" value="1"/>
</dbReference>
<dbReference type="SUPFAM" id="SSF48498">
    <property type="entry name" value="Tetracyclin repressor-like, C-terminal domain"/>
    <property type="match status" value="1"/>
</dbReference>
<name>A0ABW3H284_9SPHN</name>
<dbReference type="Gene3D" id="1.10.10.60">
    <property type="entry name" value="Homeodomain-like"/>
    <property type="match status" value="1"/>
</dbReference>
<proteinExistence type="predicted"/>
<reference evidence="7" key="1">
    <citation type="journal article" date="2019" name="Int. J. Syst. Evol. Microbiol.">
        <title>The Global Catalogue of Microorganisms (GCM) 10K type strain sequencing project: providing services to taxonomists for standard genome sequencing and annotation.</title>
        <authorList>
            <consortium name="The Broad Institute Genomics Platform"/>
            <consortium name="The Broad Institute Genome Sequencing Center for Infectious Disease"/>
            <person name="Wu L."/>
            <person name="Ma J."/>
        </authorList>
    </citation>
    <scope>NUCLEOTIDE SEQUENCE [LARGE SCALE GENOMIC DNA]</scope>
    <source>
        <strain evidence="7">CCUG 62982</strain>
    </source>
</reference>
<dbReference type="InterPro" id="IPR036271">
    <property type="entry name" value="Tet_transcr_reg_TetR-rel_C_sf"/>
</dbReference>
<dbReference type="InterPro" id="IPR041583">
    <property type="entry name" value="TetR_C_31"/>
</dbReference>
<evidence type="ECO:0000313" key="6">
    <source>
        <dbReference type="EMBL" id="MFD0945469.1"/>
    </source>
</evidence>
<keyword evidence="3" id="KW-0804">Transcription</keyword>
<dbReference type="InterPro" id="IPR009057">
    <property type="entry name" value="Homeodomain-like_sf"/>
</dbReference>
<feature type="DNA-binding region" description="H-T-H motif" evidence="4">
    <location>
        <begin position="38"/>
        <end position="57"/>
    </location>
</feature>
<evidence type="ECO:0000256" key="3">
    <source>
        <dbReference type="ARBA" id="ARBA00023163"/>
    </source>
</evidence>
<dbReference type="RefSeq" id="WP_264942291.1">
    <property type="nucleotide sequence ID" value="NZ_JAPDRA010000001.1"/>
</dbReference>
<evidence type="ECO:0000313" key="7">
    <source>
        <dbReference type="Proteomes" id="UP001596977"/>
    </source>
</evidence>
<comment type="caution">
    <text evidence="6">The sequence shown here is derived from an EMBL/GenBank/DDBJ whole genome shotgun (WGS) entry which is preliminary data.</text>
</comment>
<keyword evidence="2 4" id="KW-0238">DNA-binding</keyword>
<dbReference type="EMBL" id="JBHTJG010000001">
    <property type="protein sequence ID" value="MFD0945469.1"/>
    <property type="molecule type" value="Genomic_DNA"/>
</dbReference>
<keyword evidence="7" id="KW-1185">Reference proteome</keyword>
<dbReference type="PANTHER" id="PTHR47506:SF1">
    <property type="entry name" value="HTH-TYPE TRANSCRIPTIONAL REGULATOR YJDC"/>
    <property type="match status" value="1"/>
</dbReference>
<sequence length="205" mass="22279">MRDRTEKRARGRPRAFDQDLALQAASARFRTRGYSATSLDELAAVTGVARPSLAAAFGDKRALYLAALERTYGWLEQSFAGLIEAKLPLREMLERMFRFSIKVYLDGEFGPSGCIALNTAVAEAVTDPDIRAMLSRVLDLEDRALRTMLADAGSPTPEAHAHLAVSVLQALSIRARTGRPREELEAIAAACVDMIAGKPDGDSQS</sequence>
<evidence type="ECO:0000259" key="5">
    <source>
        <dbReference type="PROSITE" id="PS50977"/>
    </source>
</evidence>
<dbReference type="SUPFAM" id="SSF46689">
    <property type="entry name" value="Homeodomain-like"/>
    <property type="match status" value="1"/>
</dbReference>
<dbReference type="Proteomes" id="UP001596977">
    <property type="component" value="Unassembled WGS sequence"/>
</dbReference>
<feature type="domain" description="HTH tetR-type" evidence="5">
    <location>
        <begin position="15"/>
        <end position="75"/>
    </location>
</feature>